<accession>A0ABU3A014</accession>
<keyword evidence="1" id="KW-0812">Transmembrane</keyword>
<keyword evidence="1" id="KW-1133">Transmembrane helix</keyword>
<protein>
    <submittedName>
        <fullName evidence="2">Uncharacterized protein</fullName>
    </submittedName>
</protein>
<gene>
    <name evidence="2" type="ORF">RM573_07895</name>
</gene>
<evidence type="ECO:0000313" key="2">
    <source>
        <dbReference type="EMBL" id="MDT0603517.1"/>
    </source>
</evidence>
<comment type="caution">
    <text evidence="2">The sequence shown here is derived from an EMBL/GenBank/DDBJ whole genome shotgun (WGS) entry which is preliminary data.</text>
</comment>
<evidence type="ECO:0000313" key="3">
    <source>
        <dbReference type="Proteomes" id="UP001266357"/>
    </source>
</evidence>
<dbReference type="RefSeq" id="WP_311579801.1">
    <property type="nucleotide sequence ID" value="NZ_JAVRIF010000003.1"/>
</dbReference>
<organism evidence="2 3">
    <name type="scientific">Thalassotalea castellviae</name>
    <dbReference type="NCBI Taxonomy" id="3075612"/>
    <lineage>
        <taxon>Bacteria</taxon>
        <taxon>Pseudomonadati</taxon>
        <taxon>Pseudomonadota</taxon>
        <taxon>Gammaproteobacteria</taxon>
        <taxon>Alteromonadales</taxon>
        <taxon>Colwelliaceae</taxon>
        <taxon>Thalassotalea</taxon>
    </lineage>
</organism>
<evidence type="ECO:0000256" key="1">
    <source>
        <dbReference type="SAM" id="Phobius"/>
    </source>
</evidence>
<keyword evidence="3" id="KW-1185">Reference proteome</keyword>
<sequence length="86" mass="9592">MEIIQLIVSTSVIVAGILLVGFLNKRYELGLEDNTSGGWAFSNCASYPKRLAEKDQIIKNLSERVAVLEKLVTDPQEQLKQEIDSL</sequence>
<name>A0ABU3A014_9GAMM</name>
<proteinExistence type="predicted"/>
<reference evidence="2 3" key="1">
    <citation type="submission" date="2023-09" db="EMBL/GenBank/DDBJ databases">
        <authorList>
            <person name="Rey-Velasco X."/>
        </authorList>
    </citation>
    <scope>NUCLEOTIDE SEQUENCE [LARGE SCALE GENOMIC DNA]</scope>
    <source>
        <strain evidence="2 3">W431</strain>
    </source>
</reference>
<dbReference type="EMBL" id="JAVRIF010000003">
    <property type="protein sequence ID" value="MDT0603517.1"/>
    <property type="molecule type" value="Genomic_DNA"/>
</dbReference>
<keyword evidence="1" id="KW-0472">Membrane</keyword>
<dbReference type="Proteomes" id="UP001266357">
    <property type="component" value="Unassembled WGS sequence"/>
</dbReference>
<feature type="transmembrane region" description="Helical" evidence="1">
    <location>
        <begin position="6"/>
        <end position="23"/>
    </location>
</feature>